<name>A0ABR3FXH5_9AGAR</name>
<proteinExistence type="predicted"/>
<comment type="caution">
    <text evidence="3">The sequence shown here is derived from an EMBL/GenBank/DDBJ whole genome shotgun (WGS) entry which is preliminary data.</text>
</comment>
<organism evidence="3 4">
    <name type="scientific">Marasmius crinis-equi</name>
    <dbReference type="NCBI Taxonomy" id="585013"/>
    <lineage>
        <taxon>Eukaryota</taxon>
        <taxon>Fungi</taxon>
        <taxon>Dikarya</taxon>
        <taxon>Basidiomycota</taxon>
        <taxon>Agaricomycotina</taxon>
        <taxon>Agaricomycetes</taxon>
        <taxon>Agaricomycetidae</taxon>
        <taxon>Agaricales</taxon>
        <taxon>Marasmiineae</taxon>
        <taxon>Marasmiaceae</taxon>
        <taxon>Marasmius</taxon>
    </lineage>
</organism>
<feature type="domain" description="AAA-ATPase-like" evidence="2">
    <location>
        <begin position="228"/>
        <end position="359"/>
    </location>
</feature>
<accession>A0ABR3FXH5</accession>
<evidence type="ECO:0000313" key="4">
    <source>
        <dbReference type="Proteomes" id="UP001465976"/>
    </source>
</evidence>
<gene>
    <name evidence="3" type="ORF">V5O48_002042</name>
</gene>
<protein>
    <recommendedName>
        <fullName evidence="2">AAA-ATPase-like domain-containing protein</fullName>
    </recommendedName>
</protein>
<reference evidence="3 4" key="1">
    <citation type="submission" date="2024-02" db="EMBL/GenBank/DDBJ databases">
        <title>A draft genome for the cacao thread blight pathogen Marasmius crinis-equi.</title>
        <authorList>
            <person name="Cohen S.P."/>
            <person name="Baruah I.K."/>
            <person name="Amoako-Attah I."/>
            <person name="Bukari Y."/>
            <person name="Meinhardt L.W."/>
            <person name="Bailey B.A."/>
        </authorList>
    </citation>
    <scope>NUCLEOTIDE SEQUENCE [LARGE SCALE GENOMIC DNA]</scope>
    <source>
        <strain evidence="3 4">GH-76</strain>
    </source>
</reference>
<keyword evidence="4" id="KW-1185">Reference proteome</keyword>
<evidence type="ECO:0000313" key="3">
    <source>
        <dbReference type="EMBL" id="KAL0579958.1"/>
    </source>
</evidence>
<sequence>MVLIYHDYTAVIAGHSSIALSMLQFICHYSNGSGHLSLRHMREALIALHQEKCACAIVLDDHPWIVRLETGYKPSIHSSIHASIMPPPLAQKVDVSSSLVALSPNDVERCVLAVFIPLPTHPLPRPPSIGVDPQDNDSPQPDGSGGSSSDGSTLVDSQESFSHGFKKLQVHDTITLPPSIHFVHGGSGSWRKLPDPGSRFRDLIGSSGTLSVVKIHGLQTVARCLLKDTIFVFRRPAGFGLSTFASAVCYYFDKLEAHDGQCPWPLDSFYTRAPGLVHGFSVLLLDLSDPAIVSVETLVRYLARELEKLYIRWDGVIEDFSYLCRRDIEDVAQLGYAMHNIRRTHYIEALVIVDNYNHFEGRGPLDEEARKLVESLCDQARLGRISLVFLGHIKDEPEDSYEQWQRYPNRVHFEPYVDDMTYSDAQSVRESMGFTLDEVKDLALALGIPDDITVESLEGKGIQGRVFSEKFRGQWPTPIVDTFELHQESNMGRQVYPITPVLELLRELQGCRVINEDTFRSHSTVDTL</sequence>
<dbReference type="Proteomes" id="UP001465976">
    <property type="component" value="Unassembled WGS sequence"/>
</dbReference>
<dbReference type="InterPro" id="IPR018631">
    <property type="entry name" value="AAA-ATPase-like_dom"/>
</dbReference>
<dbReference type="Pfam" id="PF09820">
    <property type="entry name" value="AAA-ATPase_like"/>
    <property type="match status" value="1"/>
</dbReference>
<feature type="region of interest" description="Disordered" evidence="1">
    <location>
        <begin position="125"/>
        <end position="157"/>
    </location>
</feature>
<evidence type="ECO:0000259" key="2">
    <source>
        <dbReference type="Pfam" id="PF09820"/>
    </source>
</evidence>
<dbReference type="EMBL" id="JBAHYK010000043">
    <property type="protein sequence ID" value="KAL0579958.1"/>
    <property type="molecule type" value="Genomic_DNA"/>
</dbReference>
<evidence type="ECO:0000256" key="1">
    <source>
        <dbReference type="SAM" id="MobiDB-lite"/>
    </source>
</evidence>